<dbReference type="Pfam" id="PF01058">
    <property type="entry name" value="Oxidored_q6"/>
    <property type="match status" value="1"/>
</dbReference>
<comment type="similarity">
    <text evidence="2">Belongs to the complex I 20 kDa subunit family.</text>
</comment>
<reference evidence="8" key="1">
    <citation type="journal article" date="2020" name="mSystems">
        <title>Genome- and Community-Level Interaction Insights into Carbon Utilization and Element Cycling Functions of Hydrothermarchaeota in Hydrothermal Sediment.</title>
        <authorList>
            <person name="Zhou Z."/>
            <person name="Liu Y."/>
            <person name="Xu W."/>
            <person name="Pan J."/>
            <person name="Luo Z.H."/>
            <person name="Li M."/>
        </authorList>
    </citation>
    <scope>NUCLEOTIDE SEQUENCE [LARGE SCALE GENOMIC DNA]</scope>
    <source>
        <strain evidence="8">SpSt-258</strain>
    </source>
</reference>
<dbReference type="NCBIfam" id="NF005012">
    <property type="entry name" value="PRK06411.1"/>
    <property type="match status" value="1"/>
</dbReference>
<dbReference type="GO" id="GO:0016491">
    <property type="term" value="F:oxidoreductase activity"/>
    <property type="evidence" value="ECO:0007669"/>
    <property type="project" value="UniProtKB-KW"/>
</dbReference>
<evidence type="ECO:0000313" key="8">
    <source>
        <dbReference type="EMBL" id="HDY59051.1"/>
    </source>
</evidence>
<evidence type="ECO:0000256" key="5">
    <source>
        <dbReference type="ARBA" id="ARBA00023004"/>
    </source>
</evidence>
<gene>
    <name evidence="8" type="primary">nuoB</name>
    <name evidence="8" type="ORF">ENP86_05820</name>
</gene>
<dbReference type="SUPFAM" id="SSF56770">
    <property type="entry name" value="HydA/Nqo6-like"/>
    <property type="match status" value="1"/>
</dbReference>
<dbReference type="Gene3D" id="3.40.50.12280">
    <property type="match status" value="1"/>
</dbReference>
<dbReference type="GO" id="GO:0046872">
    <property type="term" value="F:metal ion binding"/>
    <property type="evidence" value="ECO:0007669"/>
    <property type="project" value="UniProtKB-KW"/>
</dbReference>
<organism evidence="8">
    <name type="scientific">candidate division WOR-3 bacterium</name>
    <dbReference type="NCBI Taxonomy" id="2052148"/>
    <lineage>
        <taxon>Bacteria</taxon>
        <taxon>Bacteria division WOR-3</taxon>
    </lineage>
</organism>
<comment type="cofactor">
    <cofactor evidence="1">
        <name>[4Fe-4S] cluster</name>
        <dbReference type="ChEBI" id="CHEBI:49883"/>
    </cofactor>
</comment>
<keyword evidence="8" id="KW-0560">Oxidoreductase</keyword>
<sequence>MLSWLVRWSRIKSPWVLHLNTGACNACDIEILAALMPRFDLERFGVLLKATPRHADVIVCTGPLTRQSKDRMIRIYEQVPEPKFVVAVGACAMSGCVYRGCYNIIGGVDQVLPVHAYISGCPVRPDAVIDGVVKLLGTL</sequence>
<dbReference type="InterPro" id="IPR052375">
    <property type="entry name" value="Complex_I_20kDa-like"/>
</dbReference>
<evidence type="ECO:0000256" key="3">
    <source>
        <dbReference type="ARBA" id="ARBA00022485"/>
    </source>
</evidence>
<dbReference type="EMBL" id="DSKY01000014">
    <property type="protein sequence ID" value="HDY59051.1"/>
    <property type="molecule type" value="Genomic_DNA"/>
</dbReference>
<protein>
    <submittedName>
        <fullName evidence="8">NADH-quinone oxidoreductase subunit NuoB</fullName>
        <ecNumber evidence="8">1.6.5.11</ecNumber>
    </submittedName>
</protein>
<keyword evidence="4" id="KW-0479">Metal-binding</keyword>
<name>A0A7V0Z5H8_UNCW3</name>
<evidence type="ECO:0000256" key="1">
    <source>
        <dbReference type="ARBA" id="ARBA00001966"/>
    </source>
</evidence>
<dbReference type="InterPro" id="IPR006137">
    <property type="entry name" value="NADH_UbQ_OxRdtase-like_20kDa"/>
</dbReference>
<comment type="caution">
    <text evidence="8">The sequence shown here is derived from an EMBL/GenBank/DDBJ whole genome shotgun (WGS) entry which is preliminary data.</text>
</comment>
<dbReference type="PANTHER" id="PTHR42989:SF1">
    <property type="entry name" value="FORMATE HYDROGENLYASE SUBUNIT 7-RELATED"/>
    <property type="match status" value="1"/>
</dbReference>
<dbReference type="AlphaFoldDB" id="A0A7V0Z5H8"/>
<evidence type="ECO:0000256" key="4">
    <source>
        <dbReference type="ARBA" id="ARBA00022723"/>
    </source>
</evidence>
<dbReference type="PANTHER" id="PTHR42989">
    <property type="entry name" value="HYDROGENASE-4 COMPONENT I"/>
    <property type="match status" value="1"/>
</dbReference>
<accession>A0A7V0Z5H8</accession>
<dbReference type="GO" id="GO:0051539">
    <property type="term" value="F:4 iron, 4 sulfur cluster binding"/>
    <property type="evidence" value="ECO:0007669"/>
    <property type="project" value="UniProtKB-KW"/>
</dbReference>
<keyword evidence="6" id="KW-0411">Iron-sulfur</keyword>
<keyword evidence="3" id="KW-0004">4Fe-4S</keyword>
<evidence type="ECO:0000256" key="2">
    <source>
        <dbReference type="ARBA" id="ARBA00009173"/>
    </source>
</evidence>
<feature type="domain" description="NADH:ubiquinone oxidoreductase-like 20kDa subunit" evidence="7">
    <location>
        <begin position="24"/>
        <end position="135"/>
    </location>
</feature>
<evidence type="ECO:0000256" key="6">
    <source>
        <dbReference type="ARBA" id="ARBA00023014"/>
    </source>
</evidence>
<evidence type="ECO:0000259" key="7">
    <source>
        <dbReference type="Pfam" id="PF01058"/>
    </source>
</evidence>
<keyword evidence="5" id="KW-0408">Iron</keyword>
<dbReference type="EC" id="1.6.5.11" evidence="8"/>
<proteinExistence type="inferred from homology"/>